<evidence type="ECO:0000313" key="1">
    <source>
        <dbReference type="EMBL" id="ARQ01904.1"/>
    </source>
</evidence>
<organism evidence="1 2">
    <name type="scientific">Pseudorhodoplanes sinuspersici</name>
    <dbReference type="NCBI Taxonomy" id="1235591"/>
    <lineage>
        <taxon>Bacteria</taxon>
        <taxon>Pseudomonadati</taxon>
        <taxon>Pseudomonadota</taxon>
        <taxon>Alphaproteobacteria</taxon>
        <taxon>Hyphomicrobiales</taxon>
        <taxon>Pseudorhodoplanes</taxon>
    </lineage>
</organism>
<dbReference type="KEGG" id="psin:CAK95_24500"/>
<dbReference type="EMBL" id="CP021112">
    <property type="protein sequence ID" value="ARQ01904.1"/>
    <property type="molecule type" value="Genomic_DNA"/>
</dbReference>
<accession>A0A1W6ZWZ5</accession>
<dbReference type="RefSeq" id="WP_086090299.1">
    <property type="nucleotide sequence ID" value="NZ_CP021112.1"/>
</dbReference>
<dbReference type="OrthoDB" id="2085234at2"/>
<evidence type="ECO:0000313" key="2">
    <source>
        <dbReference type="Proteomes" id="UP000194137"/>
    </source>
</evidence>
<dbReference type="AlphaFoldDB" id="A0A1W6ZWZ5"/>
<keyword evidence="2" id="KW-1185">Reference proteome</keyword>
<proteinExistence type="predicted"/>
<gene>
    <name evidence="1" type="ORF">CAK95_24500</name>
</gene>
<dbReference type="Proteomes" id="UP000194137">
    <property type="component" value="Chromosome"/>
</dbReference>
<name>A0A1W6ZWZ5_9HYPH</name>
<reference evidence="1 2" key="1">
    <citation type="submission" date="2017-05" db="EMBL/GenBank/DDBJ databases">
        <title>Full genome sequence of Pseudorhodoplanes sinuspersici.</title>
        <authorList>
            <person name="Dastgheib S.M.M."/>
            <person name="Shavandi M."/>
            <person name="Tirandaz H."/>
        </authorList>
    </citation>
    <scope>NUCLEOTIDE SEQUENCE [LARGE SCALE GENOMIC DNA]</scope>
    <source>
        <strain evidence="1 2">RIPI110</strain>
    </source>
</reference>
<sequence>MAQVILFQAPRPATPAALGLLKSILEPRDFNRVCELAKEWRCNELEAARAIVGAYVDAECDA</sequence>
<protein>
    <submittedName>
        <fullName evidence="1">Uncharacterized protein</fullName>
    </submittedName>
</protein>
<dbReference type="STRING" id="1235591.CAK95_24500"/>